<feature type="region of interest" description="Disordered" evidence="1">
    <location>
        <begin position="47"/>
        <end position="184"/>
    </location>
</feature>
<name>A0A1X2GPJ3_9FUNG</name>
<organism evidence="2 3">
    <name type="scientific">Hesseltinella vesiculosa</name>
    <dbReference type="NCBI Taxonomy" id="101127"/>
    <lineage>
        <taxon>Eukaryota</taxon>
        <taxon>Fungi</taxon>
        <taxon>Fungi incertae sedis</taxon>
        <taxon>Mucoromycota</taxon>
        <taxon>Mucoromycotina</taxon>
        <taxon>Mucoromycetes</taxon>
        <taxon>Mucorales</taxon>
        <taxon>Cunninghamellaceae</taxon>
        <taxon>Hesseltinella</taxon>
    </lineage>
</organism>
<reference evidence="2 3" key="1">
    <citation type="submission" date="2016-07" db="EMBL/GenBank/DDBJ databases">
        <title>Pervasive Adenine N6-methylation of Active Genes in Fungi.</title>
        <authorList>
            <consortium name="DOE Joint Genome Institute"/>
            <person name="Mondo S.J."/>
            <person name="Dannebaum R.O."/>
            <person name="Kuo R.C."/>
            <person name="Labutti K."/>
            <person name="Haridas S."/>
            <person name="Kuo A."/>
            <person name="Salamov A."/>
            <person name="Ahrendt S.R."/>
            <person name="Lipzen A."/>
            <person name="Sullivan W."/>
            <person name="Andreopoulos W.B."/>
            <person name="Clum A."/>
            <person name="Lindquist E."/>
            <person name="Daum C."/>
            <person name="Ramamoorthy G.K."/>
            <person name="Gryganskyi A."/>
            <person name="Culley D."/>
            <person name="Magnuson J.K."/>
            <person name="James T.Y."/>
            <person name="O'Malley M.A."/>
            <person name="Stajich J.E."/>
            <person name="Spatafora J.W."/>
            <person name="Visel A."/>
            <person name="Grigoriev I.V."/>
        </authorList>
    </citation>
    <scope>NUCLEOTIDE SEQUENCE [LARGE SCALE GENOMIC DNA]</scope>
    <source>
        <strain evidence="2 3">NRRL 3301</strain>
    </source>
</reference>
<keyword evidence="3" id="KW-1185">Reference proteome</keyword>
<protein>
    <submittedName>
        <fullName evidence="2">Uncharacterized protein</fullName>
    </submittedName>
</protein>
<feature type="compositionally biased region" description="Polar residues" evidence="1">
    <location>
        <begin position="66"/>
        <end position="95"/>
    </location>
</feature>
<evidence type="ECO:0000256" key="1">
    <source>
        <dbReference type="SAM" id="MobiDB-lite"/>
    </source>
</evidence>
<feature type="compositionally biased region" description="Polar residues" evidence="1">
    <location>
        <begin position="108"/>
        <end position="142"/>
    </location>
</feature>
<evidence type="ECO:0000313" key="3">
    <source>
        <dbReference type="Proteomes" id="UP000242146"/>
    </source>
</evidence>
<feature type="compositionally biased region" description="Polar residues" evidence="1">
    <location>
        <begin position="47"/>
        <end position="59"/>
    </location>
</feature>
<evidence type="ECO:0000313" key="2">
    <source>
        <dbReference type="EMBL" id="ORX58666.1"/>
    </source>
</evidence>
<dbReference type="AlphaFoldDB" id="A0A1X2GPJ3"/>
<comment type="caution">
    <text evidence="2">The sequence shown here is derived from an EMBL/GenBank/DDBJ whole genome shotgun (WGS) entry which is preliminary data.</text>
</comment>
<feature type="compositionally biased region" description="Polar residues" evidence="1">
    <location>
        <begin position="162"/>
        <end position="177"/>
    </location>
</feature>
<accession>A0A1X2GPJ3</accession>
<gene>
    <name evidence="2" type="ORF">DM01DRAFT_1371690</name>
</gene>
<feature type="compositionally biased region" description="Low complexity" evidence="1">
    <location>
        <begin position="143"/>
        <end position="159"/>
    </location>
</feature>
<proteinExistence type="predicted"/>
<dbReference type="EMBL" id="MCGT01000006">
    <property type="protein sequence ID" value="ORX58666.1"/>
    <property type="molecule type" value="Genomic_DNA"/>
</dbReference>
<sequence>MELTYACGYFVLKVQPARRKKTGELVTYSQQELTFQLGDTTNLAPNTTLSDANPANVTATDLAPSISPSNGTTTDLAPNTTLSNANPANVTATDLSPSTSPSNGTTTDLAPNTTLSNANPANVTATDLAPSTSPSNGTTTDLAPNTTPSNANPANVTATDLAPSTSPSKANATTGTPTGLAPSAMKRKQIEALNAVDDCIRAKRAMVSELSREIDELVQARAFMTAALDFLS</sequence>
<feature type="compositionally biased region" description="Low complexity" evidence="1">
    <location>
        <begin position="96"/>
        <end position="107"/>
    </location>
</feature>
<dbReference type="Proteomes" id="UP000242146">
    <property type="component" value="Unassembled WGS sequence"/>
</dbReference>